<dbReference type="Proteomes" id="UP000000211">
    <property type="component" value="Plasmid pTHEOS01"/>
</dbReference>
<dbReference type="HOGENOM" id="CLU_1383621_0_0_0"/>
<geneLocation type="plasmid" evidence="2 3">
    <name>pTHEOS01</name>
</geneLocation>
<evidence type="ECO:0000313" key="2">
    <source>
        <dbReference type="EMBL" id="AFV77399.1"/>
    </source>
</evidence>
<dbReference type="Pfam" id="PF14332">
    <property type="entry name" value="DUF4388"/>
    <property type="match status" value="1"/>
</dbReference>
<keyword evidence="2" id="KW-0614">Plasmid</keyword>
<dbReference type="KEGG" id="tos:Theos_2422"/>
<proteinExistence type="predicted"/>
<dbReference type="AlphaFoldDB" id="K7R8J4"/>
<sequence length="210" mass="23555">MAIFGSLTDIPLADLLTLLSGRSGALDIIRPGRANLTLVLDRGTLQEVREGGRPLDPLEARARIQELLRPQVGSFEFTPEARRVGPPLNWPVERLLLLAATIEDEWASYRDELPDPRTRFVLRGTPPLLEEPLASFLERALFHLQRGVSGEELARALKLPEGQTLYYLHKLRLLGAVEPVRAWREAGEAAPRPHEGLLQRVLRALFWRGG</sequence>
<protein>
    <recommendedName>
        <fullName evidence="1">PatA-like N-terminal domain-containing protein</fullName>
    </recommendedName>
</protein>
<dbReference type="OrthoDB" id="34188at2"/>
<dbReference type="PATRIC" id="fig|751945.3.peg.2362"/>
<evidence type="ECO:0000259" key="1">
    <source>
        <dbReference type="Pfam" id="PF14332"/>
    </source>
</evidence>
<evidence type="ECO:0000313" key="3">
    <source>
        <dbReference type="Proteomes" id="UP000000211"/>
    </source>
</evidence>
<name>K7R8J4_THEOS</name>
<gene>
    <name evidence="2" type="ORF">Theos_2422</name>
</gene>
<dbReference type="EMBL" id="CP003250">
    <property type="protein sequence ID" value="AFV77399.1"/>
    <property type="molecule type" value="Genomic_DNA"/>
</dbReference>
<accession>K7R8J4</accession>
<reference evidence="2 3" key="1">
    <citation type="journal article" date="2013" name="Genome Announc.">
        <title>Whole Genome Sequencing of Thermus oshimai JL-2 and Thermus thermophilus JL-18, Incomplete Denitrifiers from the United States Great Basin.</title>
        <authorList>
            <person name="Murugapiran S.K."/>
            <person name="Huntemann M."/>
            <person name="Wei C.L."/>
            <person name="Han J."/>
            <person name="Detter J.C."/>
            <person name="Han C.S."/>
            <person name="Erkkila T.H."/>
            <person name="Teshima H."/>
            <person name="Chen A."/>
            <person name="Kyrpides N."/>
            <person name="Mavrommatis K."/>
            <person name="Markowitz V."/>
            <person name="Szeto E."/>
            <person name="Ivanova N."/>
            <person name="Pagani I."/>
            <person name="Lam J."/>
            <person name="McDonald A.I."/>
            <person name="Dodsworth J.A."/>
            <person name="Pati A."/>
            <person name="Goodwin L."/>
            <person name="Peters L."/>
            <person name="Pitluck S."/>
            <person name="Woyke T."/>
            <person name="Hedlund B.P."/>
        </authorList>
    </citation>
    <scope>NUCLEOTIDE SEQUENCE</scope>
    <source>
        <strain evidence="2 3">JL-2</strain>
        <plasmid evidence="2">pTHEOS01</plasmid>
    </source>
</reference>
<feature type="domain" description="PatA-like N-terminal" evidence="1">
    <location>
        <begin position="5"/>
        <end position="107"/>
    </location>
</feature>
<dbReference type="RefSeq" id="WP_015065393.1">
    <property type="nucleotide sequence ID" value="NC_019387.1"/>
</dbReference>
<organism evidence="2 3">
    <name type="scientific">Thermus oshimai JL-2</name>
    <dbReference type="NCBI Taxonomy" id="751945"/>
    <lineage>
        <taxon>Bacteria</taxon>
        <taxon>Thermotogati</taxon>
        <taxon>Deinococcota</taxon>
        <taxon>Deinococci</taxon>
        <taxon>Thermales</taxon>
        <taxon>Thermaceae</taxon>
        <taxon>Thermus</taxon>
    </lineage>
</organism>
<keyword evidence="3" id="KW-1185">Reference proteome</keyword>
<dbReference type="InterPro" id="IPR025497">
    <property type="entry name" value="PatA-like_N"/>
</dbReference>